<feature type="domain" description="Transglycosylase SLT" evidence="3">
    <location>
        <begin position="32"/>
        <end position="323"/>
    </location>
</feature>
<accession>A0A2P1PPE7</accession>
<reference evidence="4 5" key="2">
    <citation type="submission" date="2018-03" db="EMBL/GenBank/DDBJ databases">
        <authorList>
            <person name="Keele B.F."/>
        </authorList>
    </citation>
    <scope>NUCLEOTIDE SEQUENCE [LARGE SCALE GENOMIC DNA]</scope>
    <source>
        <strain evidence="4 5">D13</strain>
    </source>
</reference>
<feature type="chain" id="PRO_5015172777" evidence="2">
    <location>
        <begin position="22"/>
        <end position="333"/>
    </location>
</feature>
<protein>
    <submittedName>
        <fullName evidence="4">Lytic murein transglycosylase B</fullName>
    </submittedName>
</protein>
<feature type="signal peptide" evidence="2">
    <location>
        <begin position="1"/>
        <end position="21"/>
    </location>
</feature>
<dbReference type="PANTHER" id="PTHR30163">
    <property type="entry name" value="MEMBRANE-BOUND LYTIC MUREIN TRANSGLYCOSYLASE B"/>
    <property type="match status" value="1"/>
</dbReference>
<evidence type="ECO:0000313" key="4">
    <source>
        <dbReference type="EMBL" id="AVP96721.1"/>
    </source>
</evidence>
<name>A0A2P1PPE7_9GAMM</name>
<dbReference type="EMBL" id="CP027860">
    <property type="protein sequence ID" value="AVP96721.1"/>
    <property type="molecule type" value="Genomic_DNA"/>
</dbReference>
<keyword evidence="2" id="KW-0732">Signal</keyword>
<dbReference type="Gene3D" id="1.10.8.350">
    <property type="entry name" value="Bacterial muramidase"/>
    <property type="match status" value="1"/>
</dbReference>
<evidence type="ECO:0000259" key="3">
    <source>
        <dbReference type="Pfam" id="PF13406"/>
    </source>
</evidence>
<dbReference type="KEGG" id="xba:C7S18_05675"/>
<dbReference type="Gene3D" id="1.10.530.10">
    <property type="match status" value="1"/>
</dbReference>
<dbReference type="FunFam" id="1.10.8.350:FF:000001">
    <property type="entry name" value="Lytic murein transglycosylase B"/>
    <property type="match status" value="1"/>
</dbReference>
<proteinExistence type="predicted"/>
<dbReference type="AlphaFoldDB" id="A0A2P1PPE7"/>
<evidence type="ECO:0000256" key="2">
    <source>
        <dbReference type="SAM" id="SignalP"/>
    </source>
</evidence>
<dbReference type="PANTHER" id="PTHR30163:SF9">
    <property type="entry name" value="MEMBRANE-BOUND LYTIC MUREIN TRANSGLYCOSYLASE B"/>
    <property type="match status" value="1"/>
</dbReference>
<reference evidence="4 5" key="1">
    <citation type="submission" date="2018-03" db="EMBL/GenBank/DDBJ databases">
        <title>Ahniella affigens gen. nov., sp. nov., a gammaproteobacterium isolated from sandy soil near a stream.</title>
        <authorList>
            <person name="Ko Y."/>
            <person name="Kim J.-H."/>
        </authorList>
    </citation>
    <scope>NUCLEOTIDE SEQUENCE [LARGE SCALE GENOMIC DNA]</scope>
    <source>
        <strain evidence="4 5">D13</strain>
    </source>
</reference>
<dbReference type="Proteomes" id="UP000241074">
    <property type="component" value="Chromosome"/>
</dbReference>
<dbReference type="InterPro" id="IPR043426">
    <property type="entry name" value="MltB-like"/>
</dbReference>
<evidence type="ECO:0000313" key="5">
    <source>
        <dbReference type="Proteomes" id="UP000241074"/>
    </source>
</evidence>
<feature type="active site" evidence="1">
    <location>
        <position position="127"/>
    </location>
</feature>
<sequence length="333" mass="37214">MKNQIFLLALALLASATTAHGRAKSEPHPGASAFLNELAKEAKADRHQKQIWRDLLHDAKYQDSVIKAITRPAEKTKPWKEYRPIFMTETRISEGAKFLNANRELLEQVTAETGVPAEIIVAIIGVETSYGKITGTYRVLDALTTLSFYYPPREPFFRGELKRYLQLSPHLPAPLDELKGSYAGAMGWGQFMPTSFHNWAMDGDGDDKIDLWSSKPDIFYSIANYFVAHGWEKGQPVCDRAEVASDAERPQLNSTEPLHTVGTLAAMGYAVNNPGLDLYRPATMLELDGAEGLETWLTYQNFYVISRYNRSPLYSMAVHQLSQEIAKRAGGPA</sequence>
<dbReference type="CDD" id="cd13399">
    <property type="entry name" value="Slt35-like"/>
    <property type="match status" value="1"/>
</dbReference>
<gene>
    <name evidence="4" type="primary">mltB</name>
    <name evidence="4" type="ORF">C7S18_05675</name>
</gene>
<keyword evidence="5" id="KW-1185">Reference proteome</keyword>
<dbReference type="Pfam" id="PF13406">
    <property type="entry name" value="SLT_2"/>
    <property type="match status" value="1"/>
</dbReference>
<dbReference type="GO" id="GO:0009253">
    <property type="term" value="P:peptidoglycan catabolic process"/>
    <property type="evidence" value="ECO:0007669"/>
    <property type="project" value="TreeGrafter"/>
</dbReference>
<dbReference type="RefSeq" id="WP_106890649.1">
    <property type="nucleotide sequence ID" value="NZ_CP027860.1"/>
</dbReference>
<dbReference type="OrthoDB" id="9772911at2"/>
<dbReference type="InterPro" id="IPR011757">
    <property type="entry name" value="Lytic_transglycosylase_MltB"/>
</dbReference>
<dbReference type="GO" id="GO:0008933">
    <property type="term" value="F:peptidoglycan lytic transglycosylase activity"/>
    <property type="evidence" value="ECO:0007669"/>
    <property type="project" value="TreeGrafter"/>
</dbReference>
<dbReference type="SUPFAM" id="SSF53955">
    <property type="entry name" value="Lysozyme-like"/>
    <property type="match status" value="1"/>
</dbReference>
<dbReference type="InterPro" id="IPR031304">
    <property type="entry name" value="SLT_2"/>
</dbReference>
<dbReference type="NCBIfam" id="TIGR02282">
    <property type="entry name" value="MltB"/>
    <property type="match status" value="1"/>
</dbReference>
<dbReference type="InterPro" id="IPR023346">
    <property type="entry name" value="Lysozyme-like_dom_sf"/>
</dbReference>
<evidence type="ECO:0000256" key="1">
    <source>
        <dbReference type="PIRSR" id="PIRSR611757-1"/>
    </source>
</evidence>
<organism evidence="4 5">
    <name type="scientific">Ahniella affigens</name>
    <dbReference type="NCBI Taxonomy" id="2021234"/>
    <lineage>
        <taxon>Bacteria</taxon>
        <taxon>Pseudomonadati</taxon>
        <taxon>Pseudomonadota</taxon>
        <taxon>Gammaproteobacteria</taxon>
        <taxon>Lysobacterales</taxon>
        <taxon>Rhodanobacteraceae</taxon>
        <taxon>Ahniella</taxon>
    </lineage>
</organism>